<organism evidence="3 4">
    <name type="scientific">Corynebacterium meitnerae</name>
    <dbReference type="NCBI Taxonomy" id="2913498"/>
    <lineage>
        <taxon>Bacteria</taxon>
        <taxon>Bacillati</taxon>
        <taxon>Actinomycetota</taxon>
        <taxon>Actinomycetes</taxon>
        <taxon>Mycobacteriales</taxon>
        <taxon>Corynebacteriaceae</taxon>
        <taxon>Corynebacterium</taxon>
    </lineage>
</organism>
<reference evidence="3" key="1">
    <citation type="submission" date="2022-02" db="EMBL/GenBank/DDBJ databases">
        <title>Corynebacterium sp. from urogenital microbiome.</title>
        <authorList>
            <person name="Cappelli E.A."/>
            <person name="Ribeiro T.G."/>
            <person name="Peixe L."/>
        </authorList>
    </citation>
    <scope>NUCLEOTIDE SEQUENCE</scope>
    <source>
        <strain evidence="3">C8Ua_172</strain>
    </source>
</reference>
<dbReference type="RefSeq" id="WP_269965516.1">
    <property type="nucleotide sequence ID" value="NZ_JAKMUS010000008.1"/>
</dbReference>
<feature type="transmembrane region" description="Helical" evidence="1">
    <location>
        <begin position="93"/>
        <end position="112"/>
    </location>
</feature>
<dbReference type="AlphaFoldDB" id="A0A9X3LUN1"/>
<keyword evidence="1" id="KW-0472">Membrane</keyword>
<evidence type="ECO:0000256" key="2">
    <source>
        <dbReference type="SAM" id="SignalP"/>
    </source>
</evidence>
<comment type="caution">
    <text evidence="3">The sequence shown here is derived from an EMBL/GenBank/DDBJ whole genome shotgun (WGS) entry which is preliminary data.</text>
</comment>
<sequence length="121" mass="13145">MKRRFIAVGFAAATALSLSVAPARAEENMTSSYEYVYNEKSSMFKRHAEAQNTGDKATEERLRKPLEFYLKSIAGSSKNDEVRGYPTGTTFDLLLASGIAAALLAILGGVAFQQGKIKVSF</sequence>
<evidence type="ECO:0000313" key="4">
    <source>
        <dbReference type="Proteomes" id="UP001146468"/>
    </source>
</evidence>
<evidence type="ECO:0008006" key="5">
    <source>
        <dbReference type="Google" id="ProtNLM"/>
    </source>
</evidence>
<evidence type="ECO:0000256" key="1">
    <source>
        <dbReference type="SAM" id="Phobius"/>
    </source>
</evidence>
<dbReference type="EMBL" id="JAKMUS010000008">
    <property type="protein sequence ID" value="MCZ9294091.1"/>
    <property type="molecule type" value="Genomic_DNA"/>
</dbReference>
<proteinExistence type="predicted"/>
<name>A0A9X3LUN1_9CORY</name>
<evidence type="ECO:0000313" key="3">
    <source>
        <dbReference type="EMBL" id="MCZ9294091.1"/>
    </source>
</evidence>
<keyword evidence="2" id="KW-0732">Signal</keyword>
<accession>A0A9X3LUN1</accession>
<feature type="chain" id="PRO_5040931485" description="Secreted protein" evidence="2">
    <location>
        <begin position="26"/>
        <end position="121"/>
    </location>
</feature>
<dbReference type="Proteomes" id="UP001146468">
    <property type="component" value="Unassembled WGS sequence"/>
</dbReference>
<keyword evidence="1" id="KW-1133">Transmembrane helix</keyword>
<keyword evidence="4" id="KW-1185">Reference proteome</keyword>
<protein>
    <recommendedName>
        <fullName evidence="5">Secreted protein</fullName>
    </recommendedName>
</protein>
<feature type="signal peptide" evidence="2">
    <location>
        <begin position="1"/>
        <end position="25"/>
    </location>
</feature>
<gene>
    <name evidence="3" type="ORF">L8U60_06285</name>
</gene>
<keyword evidence="1" id="KW-0812">Transmembrane</keyword>